<dbReference type="RefSeq" id="XP_062785696.1">
    <property type="nucleotide sequence ID" value="XM_062929645.1"/>
</dbReference>
<dbReference type="AlphaFoldDB" id="A0AAX4IZ63"/>
<evidence type="ECO:0008006" key="3">
    <source>
        <dbReference type="Google" id="ProtNLM"/>
    </source>
</evidence>
<protein>
    <recommendedName>
        <fullName evidence="3">Fungal N-terminal domain-containing protein</fullName>
    </recommendedName>
</protein>
<dbReference type="Proteomes" id="UP001322277">
    <property type="component" value="Chromosome 9"/>
</dbReference>
<reference evidence="2" key="1">
    <citation type="journal article" date="2023" name="bioRxiv">
        <title>Complete genome of the Medicago anthracnose fungus, Colletotrichum destructivum, reveals a mini-chromosome-like region within a core chromosome.</title>
        <authorList>
            <person name="Lapalu N."/>
            <person name="Simon A."/>
            <person name="Lu A."/>
            <person name="Plaumann P.-L."/>
            <person name="Amselem J."/>
            <person name="Pigne S."/>
            <person name="Auger A."/>
            <person name="Koch C."/>
            <person name="Dallery J.-F."/>
            <person name="O'Connell R.J."/>
        </authorList>
    </citation>
    <scope>NUCLEOTIDE SEQUENCE [LARGE SCALE GENOMIC DNA]</scope>
    <source>
        <strain evidence="2">CBS 520.97</strain>
    </source>
</reference>
<proteinExistence type="predicted"/>
<evidence type="ECO:0000313" key="2">
    <source>
        <dbReference type="Proteomes" id="UP001322277"/>
    </source>
</evidence>
<dbReference type="GeneID" id="87949989"/>
<keyword evidence="2" id="KW-1185">Reference proteome</keyword>
<dbReference type="KEGG" id="cdet:87949989"/>
<gene>
    <name evidence="1" type="ORF">CDEST_13489</name>
</gene>
<name>A0AAX4IZ63_9PEZI</name>
<sequence length="1046" mass="116476">MAELVGTIVGVVSLGLQVCSGINVYLSGIQGRKEDIASTVRHCKTTEILLKQTESIRGRLASLPSANTTALQENISAANTELSLLGAYVKKIHMEASPASSKSVVAKFKEQEKRLLYPFRRDHLNLLDSRLERANEALQGALQLAGLEVSFDSNDSLRGMETTLGTLAQGFSETSVEMRTSIVELKETTLLSRQDNQAILEGIAELAAMMNALSSSGAGALLPRMVSKPDTLKRVCDNVEVVESSISVDQSSYSEARSSLAMRSSDEALSIYPESSCRCNARRVTRRRKQQFGPAFILKKDVVERAHLIDCPFAAFDVDKTSNWSAGISVRLFRKLVSTAVTLTMSSTSGAGGFGISPVIKYYNIRDQSPAFKIIRLLTDAFYWHRGNEEESAELARRGIKALQATFAAKTSLPSDVNSAGDNLLHYASSDIVPHPKNHDTALIDFLVKANVPRDRPGQYGRLPIQEAFNSAAYWKCDESVAQKMFGLLCPDESFTDFDLQQLETLSFPDFLRRKILYHINLRNSLTMTKLYEGHPLEPVFKHDKQSLLENLDKDPSSPDFSTRDGFGESVLHHLVGWTEGLRIILNRFGESILQKYDIDTIVLVSALSWSGHICTSLITVECLETCPCADSVKLLLEVDSDCVRRAVTQSHDSWLHAFSRASWRARDLTIDALKDRRRELKELAVAWLKPHDIDRLALRGPQVLDCFTGEVLKALAVVGVKVPPQLMTEVSVNNFRNILPGSMYHCVALLIIDDGTIPLANALYSKGFRDIDFFNGDGLTPLCIAASADFAIWLVEHGASLEKPIPGVVDIGSTAAHYVFSGFCLRDGIDGQPSQKFAKLVRSLPSDSDLDACICGCSRDGCHPYTMLWKDFPTPWLHDITKEIYERCAFIEDGWEIPRRIKSVCLRACTFAALRVQHTCCRHREVSIRGRTFLIDVLTKPEESEVQEIREEEAVKLARLEDLIIEFEMHLDKADCSLAEFFRTQWATRMDEVLGEIEDQVLTEQDIAGARELGVVLEIEAEEGSETDDESPVEYWCRRLDALVE</sequence>
<evidence type="ECO:0000313" key="1">
    <source>
        <dbReference type="EMBL" id="WQF88475.1"/>
    </source>
</evidence>
<organism evidence="1 2">
    <name type="scientific">Colletotrichum destructivum</name>
    <dbReference type="NCBI Taxonomy" id="34406"/>
    <lineage>
        <taxon>Eukaryota</taxon>
        <taxon>Fungi</taxon>
        <taxon>Dikarya</taxon>
        <taxon>Ascomycota</taxon>
        <taxon>Pezizomycotina</taxon>
        <taxon>Sordariomycetes</taxon>
        <taxon>Hypocreomycetidae</taxon>
        <taxon>Glomerellales</taxon>
        <taxon>Glomerellaceae</taxon>
        <taxon>Colletotrichum</taxon>
        <taxon>Colletotrichum destructivum species complex</taxon>
    </lineage>
</organism>
<accession>A0AAX4IZ63</accession>
<dbReference type="EMBL" id="CP137313">
    <property type="protein sequence ID" value="WQF88475.1"/>
    <property type="molecule type" value="Genomic_DNA"/>
</dbReference>